<gene>
    <name evidence="1" type="ORF">SAMN04488564_1294</name>
</gene>
<protein>
    <submittedName>
        <fullName evidence="1">Uncharacterized protein</fullName>
    </submittedName>
</protein>
<dbReference type="STRING" id="84724.SAMN04488564_1294"/>
<sequence length="51" mass="5520">MAQAGASNPFGDPRKWLAIAGLLVSLGVLPKTWQKSIGTAAVLLSLYHEWR</sequence>
<reference evidence="2" key="1">
    <citation type="submission" date="2016-10" db="EMBL/GenBank/DDBJ databases">
        <authorList>
            <person name="Varghese N."/>
            <person name="Submissions S."/>
        </authorList>
    </citation>
    <scope>NUCLEOTIDE SEQUENCE [LARGE SCALE GENOMIC DNA]</scope>
    <source>
        <strain evidence="2">DSM 44232</strain>
    </source>
</reference>
<organism evidence="1 2">
    <name type="scientific">Lentzea waywayandensis</name>
    <dbReference type="NCBI Taxonomy" id="84724"/>
    <lineage>
        <taxon>Bacteria</taxon>
        <taxon>Bacillati</taxon>
        <taxon>Actinomycetota</taxon>
        <taxon>Actinomycetes</taxon>
        <taxon>Pseudonocardiales</taxon>
        <taxon>Pseudonocardiaceae</taxon>
        <taxon>Lentzea</taxon>
    </lineage>
</organism>
<keyword evidence="2" id="KW-1185">Reference proteome</keyword>
<proteinExistence type="predicted"/>
<evidence type="ECO:0000313" key="2">
    <source>
        <dbReference type="Proteomes" id="UP000198583"/>
    </source>
</evidence>
<evidence type="ECO:0000313" key="1">
    <source>
        <dbReference type="EMBL" id="SFR30129.1"/>
    </source>
</evidence>
<dbReference type="AlphaFoldDB" id="A0A1I6FJL1"/>
<accession>A0A1I6FJL1</accession>
<name>A0A1I6FJL1_9PSEU</name>
<dbReference type="EMBL" id="FOYL01000029">
    <property type="protein sequence ID" value="SFR30129.1"/>
    <property type="molecule type" value="Genomic_DNA"/>
</dbReference>
<dbReference type="Proteomes" id="UP000198583">
    <property type="component" value="Unassembled WGS sequence"/>
</dbReference>
<dbReference type="RefSeq" id="WP_177320998.1">
    <property type="nucleotide sequence ID" value="NZ_FOYL01000029.1"/>
</dbReference>